<organism evidence="2 3">
    <name type="scientific">Saxophila tyrrhenica</name>
    <dbReference type="NCBI Taxonomy" id="1690608"/>
    <lineage>
        <taxon>Eukaryota</taxon>
        <taxon>Fungi</taxon>
        <taxon>Dikarya</taxon>
        <taxon>Ascomycota</taxon>
        <taxon>Pezizomycotina</taxon>
        <taxon>Dothideomycetes</taxon>
        <taxon>Dothideomycetidae</taxon>
        <taxon>Mycosphaerellales</taxon>
        <taxon>Extremaceae</taxon>
        <taxon>Saxophila</taxon>
    </lineage>
</organism>
<dbReference type="GeneID" id="89928979"/>
<dbReference type="RefSeq" id="XP_064656722.1">
    <property type="nucleotide sequence ID" value="XM_064804880.1"/>
</dbReference>
<dbReference type="PANTHER" id="PTHR48079">
    <property type="entry name" value="PROTEIN YEEZ"/>
    <property type="match status" value="1"/>
</dbReference>
<dbReference type="InterPro" id="IPR036291">
    <property type="entry name" value="NAD(P)-bd_dom_sf"/>
</dbReference>
<proteinExistence type="predicted"/>
<dbReference type="InterPro" id="IPR001509">
    <property type="entry name" value="Epimerase_deHydtase"/>
</dbReference>
<dbReference type="SUPFAM" id="SSF51735">
    <property type="entry name" value="NAD(P)-binding Rossmann-fold domains"/>
    <property type="match status" value="1"/>
</dbReference>
<evidence type="ECO:0000313" key="2">
    <source>
        <dbReference type="EMBL" id="KAK5166914.1"/>
    </source>
</evidence>
<dbReference type="GO" id="GO:0004029">
    <property type="term" value="F:aldehyde dehydrogenase (NAD+) activity"/>
    <property type="evidence" value="ECO:0007669"/>
    <property type="project" value="TreeGrafter"/>
</dbReference>
<dbReference type="Pfam" id="PF01370">
    <property type="entry name" value="Epimerase"/>
    <property type="match status" value="1"/>
</dbReference>
<gene>
    <name evidence="2" type="ORF">LTR77_007643</name>
</gene>
<dbReference type="Proteomes" id="UP001337655">
    <property type="component" value="Unassembled WGS sequence"/>
</dbReference>
<dbReference type="Gene3D" id="3.40.50.720">
    <property type="entry name" value="NAD(P)-binding Rossmann-like Domain"/>
    <property type="match status" value="1"/>
</dbReference>
<evidence type="ECO:0000313" key="3">
    <source>
        <dbReference type="Proteomes" id="UP001337655"/>
    </source>
</evidence>
<accession>A0AAV9P4M6</accession>
<dbReference type="InterPro" id="IPR051783">
    <property type="entry name" value="NAD(P)-dependent_oxidoreduct"/>
</dbReference>
<keyword evidence="3" id="KW-1185">Reference proteome</keyword>
<evidence type="ECO:0000259" key="1">
    <source>
        <dbReference type="Pfam" id="PF01370"/>
    </source>
</evidence>
<dbReference type="EMBL" id="JAVRRT010000012">
    <property type="protein sequence ID" value="KAK5166914.1"/>
    <property type="molecule type" value="Genomic_DNA"/>
</dbReference>
<comment type="caution">
    <text evidence="2">The sequence shown here is derived from an EMBL/GenBank/DDBJ whole genome shotgun (WGS) entry which is preliminary data.</text>
</comment>
<name>A0AAV9P4M6_9PEZI</name>
<sequence>MDPLGASNALGDNIILRRVAFSSREQQATYKFAFNSASSTTLTFNTGGTILTHLLKSDNPALKNAIITCLVRGEQRISQLEKAYGSRVKAELYQDLDDVERTIEVTSQHDYVINTTLGFHPESAAALVKGLAKRKQSTGKDTFMIHTSGTSNLADQPITGKLLEDRVFDDAKDDIYGYEKEREKGQLYLQRNSELGVVDAGIETGVKVLVIMSPTIYGRGSGIGNTSSIQVPAYVKTTLASGQGVVVGEGKGIWDNVHVEDLAGLYELVLLNQIQANGSDLPTGKKAIIFSGNGRHTWGELAAGVAQAAYQAGQIKTAEVKSVTIEEAANLWPAPWNEPLRVELGLSSNSRTESTVGRQLGWKPSRSAEAWKDGFTEEVKAALEQK</sequence>
<dbReference type="PANTHER" id="PTHR48079:SF6">
    <property type="entry name" value="NAD(P)-BINDING DOMAIN-CONTAINING PROTEIN-RELATED"/>
    <property type="match status" value="1"/>
</dbReference>
<dbReference type="GO" id="GO:0005737">
    <property type="term" value="C:cytoplasm"/>
    <property type="evidence" value="ECO:0007669"/>
    <property type="project" value="TreeGrafter"/>
</dbReference>
<feature type="domain" description="NAD-dependent epimerase/dehydratase" evidence="1">
    <location>
        <begin position="200"/>
        <end position="272"/>
    </location>
</feature>
<reference evidence="2 3" key="1">
    <citation type="submission" date="2023-08" db="EMBL/GenBank/DDBJ databases">
        <title>Black Yeasts Isolated from many extreme environments.</title>
        <authorList>
            <person name="Coleine C."/>
            <person name="Stajich J.E."/>
            <person name="Selbmann L."/>
        </authorList>
    </citation>
    <scope>NUCLEOTIDE SEQUENCE [LARGE SCALE GENOMIC DNA]</scope>
    <source>
        <strain evidence="2 3">CCFEE 5935</strain>
    </source>
</reference>
<dbReference type="AlphaFoldDB" id="A0AAV9P4M6"/>
<protein>
    <recommendedName>
        <fullName evidence="1">NAD-dependent epimerase/dehydratase domain-containing protein</fullName>
    </recommendedName>
</protein>